<evidence type="ECO:0000259" key="2">
    <source>
        <dbReference type="Pfam" id="PF03713"/>
    </source>
</evidence>
<evidence type="ECO:0000313" key="3">
    <source>
        <dbReference type="EMBL" id="TFC48871.1"/>
    </source>
</evidence>
<feature type="signal peptide" evidence="1">
    <location>
        <begin position="1"/>
        <end position="19"/>
    </location>
</feature>
<keyword evidence="1" id="KW-0732">Signal</keyword>
<name>A0AAQ2HFS6_9MICO</name>
<dbReference type="PANTHER" id="PTHR36933:SF1">
    <property type="entry name" value="SLL0788 PROTEIN"/>
    <property type="match status" value="1"/>
</dbReference>
<evidence type="ECO:0000313" key="4">
    <source>
        <dbReference type="Proteomes" id="UP000297403"/>
    </source>
</evidence>
<comment type="caution">
    <text evidence="3">The sequence shown here is derived from an EMBL/GenBank/DDBJ whole genome shotgun (WGS) entry which is preliminary data.</text>
</comment>
<feature type="domain" description="DUF305" evidence="2">
    <location>
        <begin position="53"/>
        <end position="196"/>
    </location>
</feature>
<dbReference type="Gene3D" id="1.20.1260.10">
    <property type="match status" value="1"/>
</dbReference>
<dbReference type="PROSITE" id="PS51257">
    <property type="entry name" value="PROKAR_LIPOPROTEIN"/>
    <property type="match status" value="1"/>
</dbReference>
<keyword evidence="4" id="KW-1185">Reference proteome</keyword>
<feature type="chain" id="PRO_5042908520" evidence="1">
    <location>
        <begin position="20"/>
        <end position="199"/>
    </location>
</feature>
<dbReference type="PANTHER" id="PTHR36933">
    <property type="entry name" value="SLL0788 PROTEIN"/>
    <property type="match status" value="1"/>
</dbReference>
<dbReference type="RefSeq" id="WP_134364998.1">
    <property type="nucleotide sequence ID" value="NZ_SOFY01000031.1"/>
</dbReference>
<dbReference type="EMBL" id="SOFY01000031">
    <property type="protein sequence ID" value="TFC48871.1"/>
    <property type="molecule type" value="Genomic_DNA"/>
</dbReference>
<gene>
    <name evidence="3" type="ORF">E3O49_06580</name>
</gene>
<dbReference type="Proteomes" id="UP000297403">
    <property type="component" value="Unassembled WGS sequence"/>
</dbReference>
<reference evidence="3 4" key="1">
    <citation type="submission" date="2019-03" db="EMBL/GenBank/DDBJ databases">
        <title>Genomics of glacier-inhabiting Cryobacterium strains.</title>
        <authorList>
            <person name="Liu Q."/>
            <person name="Xin Y.-H."/>
        </authorList>
    </citation>
    <scope>NUCLEOTIDE SEQUENCE [LARGE SCALE GENOMIC DNA]</scope>
    <source>
        <strain evidence="4">TMT1-22</strain>
    </source>
</reference>
<sequence>MLRTSRTIRSSLLATVAVAAALTLSACGGATTATGPGAGSTPAASSAAFNPADVAFARMMIPHHEQAVTMSDDLLAKHGADPRVVDLATQIKAAQEPEIDQLTAWLTAWGADAGGMSDMDHGTDGMMSDADMMTLGNASGADADRVFLELMIGHHEGAIAMAQTEVDDGENADAQALAKAIVASQTDEVAAMTDLLAAL</sequence>
<evidence type="ECO:0000256" key="1">
    <source>
        <dbReference type="SAM" id="SignalP"/>
    </source>
</evidence>
<accession>A0AAQ2HFS6</accession>
<dbReference type="AlphaFoldDB" id="A0AAQ2HFS6"/>
<protein>
    <submittedName>
        <fullName evidence="3">DUF305 domain-containing protein</fullName>
    </submittedName>
</protein>
<proteinExistence type="predicted"/>
<organism evidence="3 4">
    <name type="scientific">Cryobacterium shii</name>
    <dbReference type="NCBI Taxonomy" id="1259235"/>
    <lineage>
        <taxon>Bacteria</taxon>
        <taxon>Bacillati</taxon>
        <taxon>Actinomycetota</taxon>
        <taxon>Actinomycetes</taxon>
        <taxon>Micrococcales</taxon>
        <taxon>Microbacteriaceae</taxon>
        <taxon>Cryobacterium</taxon>
    </lineage>
</organism>
<dbReference type="Pfam" id="PF03713">
    <property type="entry name" value="DUF305"/>
    <property type="match status" value="1"/>
</dbReference>
<dbReference type="InterPro" id="IPR012347">
    <property type="entry name" value="Ferritin-like"/>
</dbReference>
<dbReference type="InterPro" id="IPR005183">
    <property type="entry name" value="DUF305_CopM-like"/>
</dbReference>